<gene>
    <name evidence="1" type="ORF">APLA_LOCUS14605</name>
</gene>
<dbReference type="Proteomes" id="UP000494256">
    <property type="component" value="Unassembled WGS sequence"/>
</dbReference>
<dbReference type="OrthoDB" id="7071878at2759"/>
<accession>A0A8S1BB43</accession>
<organism evidence="1 2">
    <name type="scientific">Arctia plantaginis</name>
    <name type="common">Wood tiger moth</name>
    <name type="synonym">Phalaena plantaginis</name>
    <dbReference type="NCBI Taxonomy" id="874455"/>
    <lineage>
        <taxon>Eukaryota</taxon>
        <taxon>Metazoa</taxon>
        <taxon>Ecdysozoa</taxon>
        <taxon>Arthropoda</taxon>
        <taxon>Hexapoda</taxon>
        <taxon>Insecta</taxon>
        <taxon>Pterygota</taxon>
        <taxon>Neoptera</taxon>
        <taxon>Endopterygota</taxon>
        <taxon>Lepidoptera</taxon>
        <taxon>Glossata</taxon>
        <taxon>Ditrysia</taxon>
        <taxon>Noctuoidea</taxon>
        <taxon>Erebidae</taxon>
        <taxon>Arctiinae</taxon>
        <taxon>Arctia</taxon>
    </lineage>
</organism>
<reference evidence="1 2" key="1">
    <citation type="submission" date="2020-04" db="EMBL/GenBank/DDBJ databases">
        <authorList>
            <person name="Wallbank WR R."/>
            <person name="Pardo Diaz C."/>
            <person name="Kozak K."/>
            <person name="Martin S."/>
            <person name="Jiggins C."/>
            <person name="Moest M."/>
            <person name="Warren A I."/>
            <person name="Byers J.R.P. K."/>
            <person name="Montejo-Kovacevich G."/>
            <person name="Yen C E."/>
        </authorList>
    </citation>
    <scope>NUCLEOTIDE SEQUENCE [LARGE SCALE GENOMIC DNA]</scope>
</reference>
<evidence type="ECO:0000313" key="1">
    <source>
        <dbReference type="EMBL" id="CAB3254156.1"/>
    </source>
</evidence>
<comment type="caution">
    <text evidence="1">The sequence shown here is derived from an EMBL/GenBank/DDBJ whole genome shotgun (WGS) entry which is preliminary data.</text>
</comment>
<name>A0A8S1BB43_ARCPL</name>
<sequence length="133" mass="15061">MAKIVVQEGNKEQDQLSDQEETVEMNNTVLDENDPTYICDTSSSSLKSDDSYHTLCGEENDTGADEVPIVSSKRVRKPVERYGVTKLCVVDELGICDEEITNEEAMNGAESEMWRQAMKEKLKAFEENQAWEM</sequence>
<dbReference type="AlphaFoldDB" id="A0A8S1BB43"/>
<dbReference type="EMBL" id="CADEBD010000405">
    <property type="protein sequence ID" value="CAB3254156.1"/>
    <property type="molecule type" value="Genomic_DNA"/>
</dbReference>
<protein>
    <submittedName>
        <fullName evidence="1">Uncharacterized protein</fullName>
    </submittedName>
</protein>
<feature type="non-terminal residue" evidence="1">
    <location>
        <position position="133"/>
    </location>
</feature>
<evidence type="ECO:0000313" key="2">
    <source>
        <dbReference type="Proteomes" id="UP000494256"/>
    </source>
</evidence>
<proteinExistence type="predicted"/>